<dbReference type="PANTHER" id="PTHR34875">
    <property type="entry name" value="UPF0237 PROTEIN MJ1558"/>
    <property type="match status" value="1"/>
</dbReference>
<dbReference type="Proteomes" id="UP000557717">
    <property type="component" value="Unassembled WGS sequence"/>
</dbReference>
<dbReference type="RefSeq" id="WP_221285087.1">
    <property type="nucleotide sequence ID" value="NZ_JACHFD010000007.1"/>
</dbReference>
<dbReference type="InterPro" id="IPR050990">
    <property type="entry name" value="UPF0237/GcvR_regulator"/>
</dbReference>
<dbReference type="InterPro" id="IPR045865">
    <property type="entry name" value="ACT-like_dom_sf"/>
</dbReference>
<gene>
    <name evidence="1" type="ORF">HNR46_001850</name>
</gene>
<accession>A0A840V2C6</accession>
<dbReference type="Gene3D" id="3.30.70.260">
    <property type="match status" value="2"/>
</dbReference>
<dbReference type="GO" id="GO:0006355">
    <property type="term" value="P:regulation of DNA-templated transcription"/>
    <property type="evidence" value="ECO:0007669"/>
    <property type="project" value="InterPro"/>
</dbReference>
<dbReference type="Pfam" id="PF13740">
    <property type="entry name" value="ACT_6"/>
    <property type="match status" value="1"/>
</dbReference>
<dbReference type="PIRSF" id="PIRSF028103">
    <property type="entry name" value="GcvR"/>
    <property type="match status" value="1"/>
</dbReference>
<proteinExistence type="predicted"/>
<protein>
    <submittedName>
        <fullName evidence="1">Glycine cleavage system regulatory protein</fullName>
    </submittedName>
</protein>
<dbReference type="EMBL" id="JACHFD010000007">
    <property type="protein sequence ID" value="MBB5351613.1"/>
    <property type="molecule type" value="Genomic_DNA"/>
</dbReference>
<dbReference type="PANTHER" id="PTHR34875:SF6">
    <property type="entry name" value="UPF0237 PROTEIN MJ1558"/>
    <property type="match status" value="1"/>
</dbReference>
<dbReference type="CDD" id="cd04869">
    <property type="entry name" value="ACT_GcvR_2"/>
    <property type="match status" value="1"/>
</dbReference>
<evidence type="ECO:0000313" key="2">
    <source>
        <dbReference type="Proteomes" id="UP000557717"/>
    </source>
</evidence>
<organism evidence="1 2">
    <name type="scientific">Haloferula luteola</name>
    <dbReference type="NCBI Taxonomy" id="595692"/>
    <lineage>
        <taxon>Bacteria</taxon>
        <taxon>Pseudomonadati</taxon>
        <taxon>Verrucomicrobiota</taxon>
        <taxon>Verrucomicrobiia</taxon>
        <taxon>Verrucomicrobiales</taxon>
        <taxon>Verrucomicrobiaceae</taxon>
        <taxon>Haloferula</taxon>
    </lineage>
</organism>
<sequence>MTVLAPDRTGIVKSISETIAAHGGNWLESRMARLAGQFAGIVRVECSEAEVEGLMADLEALEGLAIQTRRESLAGEEHHDFIHLDVVGNDRPGIVRQLSAAIASVGANLEDLHTQLESAPMAGHPLFHATVTVSLPPDVSPGALTQSIETLGEDLAVTVLD</sequence>
<name>A0A840V2C6_9BACT</name>
<comment type="caution">
    <text evidence="1">The sequence shown here is derived from an EMBL/GenBank/DDBJ whole genome shotgun (WGS) entry which is preliminary data.</text>
</comment>
<dbReference type="InterPro" id="IPR016867">
    <property type="entry name" value="GcvR"/>
</dbReference>
<dbReference type="SUPFAM" id="SSF55021">
    <property type="entry name" value="ACT-like"/>
    <property type="match status" value="2"/>
</dbReference>
<reference evidence="1 2" key="1">
    <citation type="submission" date="2020-08" db="EMBL/GenBank/DDBJ databases">
        <title>Genomic Encyclopedia of Type Strains, Phase IV (KMG-IV): sequencing the most valuable type-strain genomes for metagenomic binning, comparative biology and taxonomic classification.</title>
        <authorList>
            <person name="Goeker M."/>
        </authorList>
    </citation>
    <scope>NUCLEOTIDE SEQUENCE [LARGE SCALE GENOMIC DNA]</scope>
    <source>
        <strain evidence="1 2">YC6886</strain>
    </source>
</reference>
<evidence type="ECO:0000313" key="1">
    <source>
        <dbReference type="EMBL" id="MBB5351613.1"/>
    </source>
</evidence>
<dbReference type="AlphaFoldDB" id="A0A840V2C6"/>
<keyword evidence="2" id="KW-1185">Reference proteome</keyword>